<keyword evidence="1 2" id="KW-0129">CBS domain</keyword>
<dbReference type="CDD" id="cd02205">
    <property type="entry name" value="CBS_pair_SF"/>
    <property type="match status" value="1"/>
</dbReference>
<accession>D3TBH6</accession>
<reference evidence="4" key="1">
    <citation type="submission" date="2010-02" db="EMBL/GenBank/DDBJ databases">
        <title>Complete sequence of Aciduliprofundum boonei T469.</title>
        <authorList>
            <consortium name="US DOE Joint Genome Institute"/>
            <person name="Lucas S."/>
            <person name="Copeland A."/>
            <person name="Lapidus A."/>
            <person name="Cheng J.-F."/>
            <person name="Bruce D."/>
            <person name="Goodwin L."/>
            <person name="Pitluck S."/>
            <person name="Saunders E."/>
            <person name="Detter J.C."/>
            <person name="Han C."/>
            <person name="Tapia R."/>
            <person name="Land M."/>
            <person name="Hauser L."/>
            <person name="Kyrpides N."/>
            <person name="Mikhailova N."/>
            <person name="Flores G."/>
            <person name="Reysenbach A.-L."/>
            <person name="Woyke T."/>
        </authorList>
    </citation>
    <scope>NUCLEOTIDE SEQUENCE</scope>
    <source>
        <strain evidence="4">T469</strain>
    </source>
</reference>
<dbReference type="AlphaFoldDB" id="D3TBH6"/>
<protein>
    <submittedName>
        <fullName evidence="4">CBS domain containing protein</fullName>
    </submittedName>
</protein>
<dbReference type="PANTHER" id="PTHR43080">
    <property type="entry name" value="CBS DOMAIN-CONTAINING PROTEIN CBSX3, MITOCHONDRIAL"/>
    <property type="match status" value="1"/>
</dbReference>
<proteinExistence type="predicted"/>
<feature type="domain" description="CBS" evidence="3">
    <location>
        <begin position="107"/>
        <end position="163"/>
    </location>
</feature>
<evidence type="ECO:0000313" key="4">
    <source>
        <dbReference type="EMBL" id="ADD07911.1"/>
    </source>
</evidence>
<dbReference type="PROSITE" id="PS51371">
    <property type="entry name" value="CBS"/>
    <property type="match status" value="2"/>
</dbReference>
<dbReference type="SMART" id="SM00116">
    <property type="entry name" value="CBS"/>
    <property type="match status" value="2"/>
</dbReference>
<feature type="domain" description="CBS" evidence="3">
    <location>
        <begin position="24"/>
        <end position="84"/>
    </location>
</feature>
<organism evidence="4 5">
    <name type="scientific">Aciduliprofundum boonei (strain DSM 19572 / T469)</name>
    <dbReference type="NCBI Taxonomy" id="439481"/>
    <lineage>
        <taxon>Archaea</taxon>
        <taxon>Methanobacteriati</taxon>
        <taxon>Thermoplasmatota</taxon>
        <taxon>DHVE2 group</taxon>
        <taxon>Candidatus Aciduliprofundum</taxon>
    </lineage>
</organism>
<dbReference type="PANTHER" id="PTHR43080:SF2">
    <property type="entry name" value="CBS DOMAIN-CONTAINING PROTEIN"/>
    <property type="match status" value="1"/>
</dbReference>
<dbReference type="Proteomes" id="UP000001400">
    <property type="component" value="Chromosome"/>
</dbReference>
<keyword evidence="5" id="KW-1185">Reference proteome</keyword>
<dbReference type="Pfam" id="PF00571">
    <property type="entry name" value="CBS"/>
    <property type="match status" value="2"/>
</dbReference>
<evidence type="ECO:0000256" key="1">
    <source>
        <dbReference type="ARBA" id="ARBA00023122"/>
    </source>
</evidence>
<evidence type="ECO:0000259" key="3">
    <source>
        <dbReference type="PROSITE" id="PS51371"/>
    </source>
</evidence>
<dbReference type="RefSeq" id="WP_012997039.1">
    <property type="nucleotide sequence ID" value="NC_013926.1"/>
</dbReference>
<dbReference type="GeneID" id="8827035"/>
<dbReference type="SUPFAM" id="SSF54631">
    <property type="entry name" value="CBS-domain pair"/>
    <property type="match status" value="1"/>
</dbReference>
<dbReference type="OrthoDB" id="89900at2157"/>
<dbReference type="InterPro" id="IPR051257">
    <property type="entry name" value="Diverse_CBS-Domain"/>
</dbReference>
<gene>
    <name evidence="4" type="ordered locus">Aboo_0099</name>
</gene>
<dbReference type="InterPro" id="IPR046342">
    <property type="entry name" value="CBS_dom_sf"/>
</dbReference>
<name>D3TBH6_ACIB4</name>
<sequence length="169" mass="19691">MSEDHKDIRYVLKNFYRVPVEHIMTKNLWDMPILPKDASIEDVLSIMSARRHVWIVDKKGSKKVIGIITEKDLLDILAPKRIQPYVIGSIDLTSLLLGNVRKAEDIMCKKLIVAHPNDTIEDALDKMRSFRLRRLPVVNEKGELMGELTIKSLIIQFRKVLKWYRITKD</sequence>
<dbReference type="EMBL" id="CP001941">
    <property type="protein sequence ID" value="ADD07911.1"/>
    <property type="molecule type" value="Genomic_DNA"/>
</dbReference>
<dbReference type="Gene3D" id="3.10.580.10">
    <property type="entry name" value="CBS-domain"/>
    <property type="match status" value="1"/>
</dbReference>
<evidence type="ECO:0000313" key="5">
    <source>
        <dbReference type="Proteomes" id="UP000001400"/>
    </source>
</evidence>
<dbReference type="InterPro" id="IPR000644">
    <property type="entry name" value="CBS_dom"/>
</dbReference>
<dbReference type="KEGG" id="abi:Aboo_0099"/>
<evidence type="ECO:0000256" key="2">
    <source>
        <dbReference type="PROSITE-ProRule" id="PRU00703"/>
    </source>
</evidence>
<dbReference type="HOGENOM" id="CLU_1582822_0_0_2"/>